<dbReference type="InterPro" id="IPR003661">
    <property type="entry name" value="HisK_dim/P_dom"/>
</dbReference>
<dbReference type="InterPro" id="IPR036890">
    <property type="entry name" value="HATPase_C_sf"/>
</dbReference>
<dbReference type="SMART" id="SM00387">
    <property type="entry name" value="HATPase_c"/>
    <property type="match status" value="1"/>
</dbReference>
<feature type="domain" description="Histidine kinase" evidence="9">
    <location>
        <begin position="203"/>
        <end position="415"/>
    </location>
</feature>
<accession>E6U489</accession>
<dbReference type="PANTHER" id="PTHR43711:SF1">
    <property type="entry name" value="HISTIDINE KINASE 1"/>
    <property type="match status" value="1"/>
</dbReference>
<dbReference type="Pfam" id="PF02518">
    <property type="entry name" value="HATPase_c"/>
    <property type="match status" value="1"/>
</dbReference>
<dbReference type="PRINTS" id="PR00344">
    <property type="entry name" value="BCTRLSENSOR"/>
</dbReference>
<keyword evidence="7" id="KW-0175">Coiled coil</keyword>
<evidence type="ECO:0000256" key="2">
    <source>
        <dbReference type="ARBA" id="ARBA00012438"/>
    </source>
</evidence>
<dbReference type="PROSITE" id="PS50109">
    <property type="entry name" value="HIS_KIN"/>
    <property type="match status" value="1"/>
</dbReference>
<dbReference type="GO" id="GO:0000155">
    <property type="term" value="F:phosphorelay sensor kinase activity"/>
    <property type="evidence" value="ECO:0007669"/>
    <property type="project" value="InterPro"/>
</dbReference>
<feature type="transmembrane region" description="Helical" evidence="8">
    <location>
        <begin position="15"/>
        <end position="38"/>
    </location>
</feature>
<dbReference type="SUPFAM" id="SSF55874">
    <property type="entry name" value="ATPase domain of HSP90 chaperone/DNA topoisomerase II/histidine kinase"/>
    <property type="match status" value="1"/>
</dbReference>
<evidence type="ECO:0000256" key="3">
    <source>
        <dbReference type="ARBA" id="ARBA00022553"/>
    </source>
</evidence>
<dbReference type="RefSeq" id="WP_013484950.1">
    <property type="nucleotide sequence ID" value="NC_014828.1"/>
</dbReference>
<proteinExistence type="predicted"/>
<dbReference type="InterPro" id="IPR003594">
    <property type="entry name" value="HATPase_dom"/>
</dbReference>
<protein>
    <recommendedName>
        <fullName evidence="2">histidine kinase</fullName>
        <ecNumber evidence="2">2.7.13.3</ecNumber>
    </recommendedName>
</protein>
<feature type="transmembrane region" description="Helical" evidence="8">
    <location>
        <begin position="113"/>
        <end position="133"/>
    </location>
</feature>
<dbReference type="CDD" id="cd00075">
    <property type="entry name" value="HATPase"/>
    <property type="match status" value="1"/>
</dbReference>
<dbReference type="KEGG" id="eha:Ethha_1036"/>
<dbReference type="InterPro" id="IPR005467">
    <property type="entry name" value="His_kinase_dom"/>
</dbReference>
<sequence>MSMKAVLREDVWRGIIRLFLLLAVGMAVAFMIGGAVSARQMEAGLVARESAVAGRLIASRAADADTVADAFTAKRISAQEQALGTQVFVARGYRAETAGLLAPFFSMTYRQFIGAYGILFLLALFLFAGYVLIKLAHVYACIDRLAGQAAEIGRGNFALRPERILEGALGRMQDALREVALGVQNRLEKLEKNRKFLKDLTSDISHQLKTPLAALKMYQEILTQEPMGADARSFVTGSGEQIERMEWLVLGLLKMARVEAGQLTLHLCPEDPDVLCRQVAADFTRMASEKGVDVVCVSDCKATLLCDAAWLREAVGNVVKNCIECTPPGGRITLETEETPVACILTVRDTGPGIHPADLPFLFRRFYRGHGRSEKGSGIGLPLARSITEQMGGTLSAGGIYGQGAVFTFTFLHQSI</sequence>
<name>E6U489_ETHHY</name>
<keyword evidence="4" id="KW-0808">Transferase</keyword>
<dbReference type="SMART" id="SM00388">
    <property type="entry name" value="HisKA"/>
    <property type="match status" value="1"/>
</dbReference>
<dbReference type="PANTHER" id="PTHR43711">
    <property type="entry name" value="TWO-COMPONENT HISTIDINE KINASE"/>
    <property type="match status" value="1"/>
</dbReference>
<dbReference type="STRING" id="663278.Ethha_1036"/>
<dbReference type="InterPro" id="IPR004358">
    <property type="entry name" value="Sig_transdc_His_kin-like_C"/>
</dbReference>
<dbReference type="Proteomes" id="UP000001551">
    <property type="component" value="Chromosome"/>
</dbReference>
<keyword evidence="8" id="KW-0812">Transmembrane</keyword>
<evidence type="ECO:0000256" key="8">
    <source>
        <dbReference type="SAM" id="Phobius"/>
    </source>
</evidence>
<dbReference type="CDD" id="cd00082">
    <property type="entry name" value="HisKA"/>
    <property type="match status" value="1"/>
</dbReference>
<dbReference type="SUPFAM" id="SSF47384">
    <property type="entry name" value="Homodimeric domain of signal transducing histidine kinase"/>
    <property type="match status" value="1"/>
</dbReference>
<evidence type="ECO:0000256" key="7">
    <source>
        <dbReference type="SAM" id="Coils"/>
    </source>
</evidence>
<evidence type="ECO:0000256" key="6">
    <source>
        <dbReference type="ARBA" id="ARBA00023012"/>
    </source>
</evidence>
<evidence type="ECO:0000256" key="4">
    <source>
        <dbReference type="ARBA" id="ARBA00022679"/>
    </source>
</evidence>
<dbReference type="EMBL" id="CP002400">
    <property type="protein sequence ID" value="ADU26589.1"/>
    <property type="molecule type" value="Genomic_DNA"/>
</dbReference>
<dbReference type="InterPro" id="IPR036097">
    <property type="entry name" value="HisK_dim/P_sf"/>
</dbReference>
<dbReference type="Gene3D" id="1.10.287.130">
    <property type="match status" value="1"/>
</dbReference>
<organism evidence="10 11">
    <name type="scientific">Ethanoligenens harbinense (strain DSM 18485 / JCM 12961 / CGMCC 1.5033 / YUAN-3)</name>
    <dbReference type="NCBI Taxonomy" id="663278"/>
    <lineage>
        <taxon>Bacteria</taxon>
        <taxon>Bacillati</taxon>
        <taxon>Bacillota</taxon>
        <taxon>Clostridia</taxon>
        <taxon>Eubacteriales</taxon>
        <taxon>Oscillospiraceae</taxon>
        <taxon>Ethanoligenens</taxon>
    </lineage>
</organism>
<keyword evidence="3" id="KW-0597">Phosphoprotein</keyword>
<evidence type="ECO:0000256" key="5">
    <source>
        <dbReference type="ARBA" id="ARBA00022777"/>
    </source>
</evidence>
<dbReference type="Pfam" id="PF00512">
    <property type="entry name" value="HisKA"/>
    <property type="match status" value="1"/>
</dbReference>
<keyword evidence="8" id="KW-1133">Transmembrane helix</keyword>
<dbReference type="InterPro" id="IPR050736">
    <property type="entry name" value="Sensor_HK_Regulatory"/>
</dbReference>
<evidence type="ECO:0000313" key="11">
    <source>
        <dbReference type="Proteomes" id="UP000001551"/>
    </source>
</evidence>
<keyword evidence="6" id="KW-0902">Two-component regulatory system</keyword>
<comment type="catalytic activity">
    <reaction evidence="1">
        <text>ATP + protein L-histidine = ADP + protein N-phospho-L-histidine.</text>
        <dbReference type="EC" id="2.7.13.3"/>
    </reaction>
</comment>
<feature type="coiled-coil region" evidence="7">
    <location>
        <begin position="173"/>
        <end position="200"/>
    </location>
</feature>
<dbReference type="AlphaFoldDB" id="E6U489"/>
<keyword evidence="8" id="KW-0472">Membrane</keyword>
<dbReference type="HOGENOM" id="CLU_000445_89_3_9"/>
<evidence type="ECO:0000259" key="9">
    <source>
        <dbReference type="PROSITE" id="PS50109"/>
    </source>
</evidence>
<dbReference type="eggNOG" id="COG2205">
    <property type="taxonomic scope" value="Bacteria"/>
</dbReference>
<keyword evidence="11" id="KW-1185">Reference proteome</keyword>
<evidence type="ECO:0000313" key="10">
    <source>
        <dbReference type="EMBL" id="ADU26589.1"/>
    </source>
</evidence>
<gene>
    <name evidence="10" type="ordered locus">Ethha_1036</name>
</gene>
<keyword evidence="5 10" id="KW-0418">Kinase</keyword>
<dbReference type="EC" id="2.7.13.3" evidence="2"/>
<evidence type="ECO:0000256" key="1">
    <source>
        <dbReference type="ARBA" id="ARBA00000085"/>
    </source>
</evidence>
<dbReference type="Gene3D" id="3.30.565.10">
    <property type="entry name" value="Histidine kinase-like ATPase, C-terminal domain"/>
    <property type="match status" value="1"/>
</dbReference>
<reference evidence="10 11" key="1">
    <citation type="submission" date="2010-12" db="EMBL/GenBank/DDBJ databases">
        <title>Complete sequence of Ethanoligenens harbinense YUAN-3.</title>
        <authorList>
            <person name="Lucas S."/>
            <person name="Copeland A."/>
            <person name="Lapidus A."/>
            <person name="Cheng J.-F."/>
            <person name="Bruce D."/>
            <person name="Goodwin L."/>
            <person name="Pitluck S."/>
            <person name="Chertkov O."/>
            <person name="Misra M."/>
            <person name="Detter J.C."/>
            <person name="Han C."/>
            <person name="Tapia R."/>
            <person name="Land M."/>
            <person name="Hauser L."/>
            <person name="Jeffries C."/>
            <person name="Kyrpides N."/>
            <person name="Ivanova N."/>
            <person name="Mikhailova N."/>
            <person name="Wang A."/>
            <person name="Mouttaki H."/>
            <person name="He Z."/>
            <person name="Zhou J."/>
            <person name="Hemme C.L."/>
            <person name="Woyke T."/>
        </authorList>
    </citation>
    <scope>NUCLEOTIDE SEQUENCE [LARGE SCALE GENOMIC DNA]</scope>
    <source>
        <strain evidence="11">DSM 18485 / JCM 12961 / CGMCC 1.5033 / YUAN-3</strain>
    </source>
</reference>